<keyword evidence="3" id="KW-1185">Reference proteome</keyword>
<dbReference type="PROSITE" id="PS51819">
    <property type="entry name" value="VOC"/>
    <property type="match status" value="1"/>
</dbReference>
<evidence type="ECO:0000313" key="2">
    <source>
        <dbReference type="EMBL" id="QFU75727.1"/>
    </source>
</evidence>
<proteinExistence type="predicted"/>
<dbReference type="Proteomes" id="UP000326287">
    <property type="component" value="Chromosome"/>
</dbReference>
<dbReference type="Gene3D" id="3.10.180.10">
    <property type="entry name" value="2,3-Dihydroxybiphenyl 1,2-Dioxygenase, domain 1"/>
    <property type="match status" value="1"/>
</dbReference>
<dbReference type="InterPro" id="IPR029068">
    <property type="entry name" value="Glyas_Bleomycin-R_OHBP_Dase"/>
</dbReference>
<dbReference type="Pfam" id="PF00903">
    <property type="entry name" value="Glyoxalase"/>
    <property type="match status" value="1"/>
</dbReference>
<gene>
    <name evidence="2" type="ORF">EY643_08685</name>
</gene>
<accession>A0A5P9NIY0</accession>
<dbReference type="AlphaFoldDB" id="A0A5P9NIY0"/>
<sequence>MPEVSRVIEGFSESVVIVRDARSAADNWLQLSGWAERHQGAVPGSLLRAWGLADTCAGREVVLQQQDAVAGRLRLIELAGCEQEDIRPNPQTWDCGALLDLNVRVADMGQRQREFRAANWRGPSDPVAWRFGEVKVSEWLAMGEDGLAVALIERLSPPLPDDQLPDSVGPVFNSSQVVADMAVSLAFYEQVLGFDKFLHIRQPLLDAPGENPLGIPHNLVSELDVEIAILSPGGSMDGSVELIKMHGLEGRQFAARSRPPNLGLLGLRFPVQDAAALAQRLAGEGVEIPFAPTTLAFAPYGSVLMFAARAPEGAWLEFYQLL</sequence>
<feature type="domain" description="VOC" evidence="1">
    <location>
        <begin position="169"/>
        <end position="321"/>
    </location>
</feature>
<dbReference type="InterPro" id="IPR004360">
    <property type="entry name" value="Glyas_Fos-R_dOase_dom"/>
</dbReference>
<dbReference type="KEGG" id="halc:EY643_08685"/>
<protein>
    <submittedName>
        <fullName evidence="2">VOC family protein</fullName>
    </submittedName>
</protein>
<dbReference type="SUPFAM" id="SSF54593">
    <property type="entry name" value="Glyoxalase/Bleomycin resistance protein/Dihydroxybiphenyl dioxygenase"/>
    <property type="match status" value="2"/>
</dbReference>
<evidence type="ECO:0000313" key="3">
    <source>
        <dbReference type="Proteomes" id="UP000326287"/>
    </source>
</evidence>
<dbReference type="OrthoDB" id="793940at2"/>
<organism evidence="2 3">
    <name type="scientific">Halioglobus maricola</name>
    <dbReference type="NCBI Taxonomy" id="2601894"/>
    <lineage>
        <taxon>Bacteria</taxon>
        <taxon>Pseudomonadati</taxon>
        <taxon>Pseudomonadota</taxon>
        <taxon>Gammaproteobacteria</taxon>
        <taxon>Cellvibrionales</taxon>
        <taxon>Halieaceae</taxon>
        <taxon>Halioglobus</taxon>
    </lineage>
</organism>
<dbReference type="EMBL" id="CP036422">
    <property type="protein sequence ID" value="QFU75727.1"/>
    <property type="molecule type" value="Genomic_DNA"/>
</dbReference>
<dbReference type="InterPro" id="IPR037523">
    <property type="entry name" value="VOC_core"/>
</dbReference>
<evidence type="ECO:0000259" key="1">
    <source>
        <dbReference type="PROSITE" id="PS51819"/>
    </source>
</evidence>
<name>A0A5P9NIY0_9GAMM</name>
<reference evidence="2 3" key="1">
    <citation type="submission" date="2019-02" db="EMBL/GenBank/DDBJ databases">
        <authorList>
            <person name="Li S.-H."/>
        </authorList>
    </citation>
    <scope>NUCLEOTIDE SEQUENCE [LARGE SCALE GENOMIC DNA]</scope>
    <source>
        <strain evidence="2 3">IMCC14385</strain>
    </source>
</reference>